<name>A0A6V7RKH6_9STAP</name>
<keyword evidence="8" id="KW-0472">Membrane</keyword>
<dbReference type="InterPro" id="IPR018449">
    <property type="entry name" value="NIL_domain"/>
</dbReference>
<reference evidence="10 11" key="1">
    <citation type="submission" date="2020-07" db="EMBL/GenBank/DDBJ databases">
        <authorList>
            <person name="Criscuolo A."/>
        </authorList>
    </citation>
    <scope>NUCLEOTIDE SEQUENCE [LARGE SCALE GENOMIC DNA]</scope>
    <source>
        <strain evidence="10">CIP111649</strain>
    </source>
</reference>
<comment type="similarity">
    <text evidence="1">Belongs to the ABC transporter superfamily.</text>
</comment>
<dbReference type="InterPro" id="IPR017871">
    <property type="entry name" value="ABC_transporter-like_CS"/>
</dbReference>
<dbReference type="Pfam" id="PF09383">
    <property type="entry name" value="NIL"/>
    <property type="match status" value="1"/>
</dbReference>
<dbReference type="CDD" id="cd03258">
    <property type="entry name" value="ABC_MetN_methionine_transporter"/>
    <property type="match status" value="1"/>
</dbReference>
<evidence type="ECO:0000256" key="8">
    <source>
        <dbReference type="ARBA" id="ARBA00023136"/>
    </source>
</evidence>
<keyword evidence="5 10" id="KW-0067">ATP-binding</keyword>
<evidence type="ECO:0000256" key="2">
    <source>
        <dbReference type="ARBA" id="ARBA00022448"/>
    </source>
</evidence>
<dbReference type="InterPro" id="IPR050086">
    <property type="entry name" value="MetN_ABC_transporter-like"/>
</dbReference>
<dbReference type="InterPro" id="IPR027417">
    <property type="entry name" value="P-loop_NTPase"/>
</dbReference>
<dbReference type="InterPro" id="IPR041701">
    <property type="entry name" value="MetN_ABC"/>
</dbReference>
<keyword evidence="11" id="KW-1185">Reference proteome</keyword>
<sequence>MKSQQQAFKSTVLNPAGIGLTDNHLLPFVYLMNGFFNFRRYDMSIHLNKVSKTYHLKGRTVEALKETSLDIEDGEIFGLIGYSGAGKSTLLRLINLLEEPSTGTVMVNGENLTQLSKNELRVKRQKIGMIFQQFNLIESKTVYDNIEFVLKASKYDKKQVPKRIKELLDLVGLSDKSEILASNLSGGQKQRVGIARALANDPDVLLCDEATSALDPDTTKSILKLLNNINKTLGITIVIITHEMEVIKEIADRVGVMSAGEIIEIGPTYDVFSHPKKEITKDFVQEIYNFEIPKQIEENKENQVITIQFLSENAEENYLNKLYREFNLNISILNGRIEYIKDQPLGFLMFQVSGENSEIERLKNHIDQSNGIERVAYIG</sequence>
<gene>
    <name evidence="10" type="primary">metN_1</name>
    <name evidence="10" type="ORF">JEODO184_01413</name>
</gene>
<dbReference type="Gene3D" id="3.30.70.260">
    <property type="match status" value="1"/>
</dbReference>
<comment type="caution">
    <text evidence="10">The sequence shown here is derived from an EMBL/GenBank/DDBJ whole genome shotgun (WGS) entry which is preliminary data.</text>
</comment>
<dbReference type="AlphaFoldDB" id="A0A6V7RKH6"/>
<evidence type="ECO:0000256" key="5">
    <source>
        <dbReference type="ARBA" id="ARBA00022840"/>
    </source>
</evidence>
<dbReference type="GO" id="GO:0006865">
    <property type="term" value="P:amino acid transport"/>
    <property type="evidence" value="ECO:0007669"/>
    <property type="project" value="UniProtKB-KW"/>
</dbReference>
<dbReference type="GO" id="GO:0016887">
    <property type="term" value="F:ATP hydrolysis activity"/>
    <property type="evidence" value="ECO:0007669"/>
    <property type="project" value="InterPro"/>
</dbReference>
<dbReference type="Gene3D" id="3.40.50.300">
    <property type="entry name" value="P-loop containing nucleotide triphosphate hydrolases"/>
    <property type="match status" value="1"/>
</dbReference>
<evidence type="ECO:0000313" key="11">
    <source>
        <dbReference type="Proteomes" id="UP000589351"/>
    </source>
</evidence>
<evidence type="ECO:0000256" key="7">
    <source>
        <dbReference type="ARBA" id="ARBA00022970"/>
    </source>
</evidence>
<keyword evidence="3" id="KW-1003">Cell membrane</keyword>
<dbReference type="SUPFAM" id="SSF55021">
    <property type="entry name" value="ACT-like"/>
    <property type="match status" value="1"/>
</dbReference>
<evidence type="ECO:0000256" key="1">
    <source>
        <dbReference type="ARBA" id="ARBA00005417"/>
    </source>
</evidence>
<keyword evidence="6" id="KW-1278">Translocase</keyword>
<dbReference type="SMART" id="SM00382">
    <property type="entry name" value="AAA"/>
    <property type="match status" value="1"/>
</dbReference>
<dbReference type="EMBL" id="CAJEWD010000008">
    <property type="protein sequence ID" value="CAD2078607.1"/>
    <property type="molecule type" value="Genomic_DNA"/>
</dbReference>
<accession>A0A6V7RKH6</accession>
<dbReference type="PANTHER" id="PTHR43166:SF30">
    <property type="entry name" value="METHIONINE IMPORT ATP-BINDING PROTEIN METN"/>
    <property type="match status" value="1"/>
</dbReference>
<dbReference type="PROSITE" id="PS50893">
    <property type="entry name" value="ABC_TRANSPORTER_2"/>
    <property type="match status" value="1"/>
</dbReference>
<dbReference type="InterPro" id="IPR003439">
    <property type="entry name" value="ABC_transporter-like_ATP-bd"/>
</dbReference>
<protein>
    <submittedName>
        <fullName evidence="10">Methionine import ATP-binding protein MetN</fullName>
    </submittedName>
</protein>
<dbReference type="GO" id="GO:0005886">
    <property type="term" value="C:plasma membrane"/>
    <property type="evidence" value="ECO:0007669"/>
    <property type="project" value="UniProtKB-ARBA"/>
</dbReference>
<evidence type="ECO:0000259" key="9">
    <source>
        <dbReference type="PROSITE" id="PS50893"/>
    </source>
</evidence>
<feature type="domain" description="ABC transporter" evidence="9">
    <location>
        <begin position="45"/>
        <end position="284"/>
    </location>
</feature>
<dbReference type="PANTHER" id="PTHR43166">
    <property type="entry name" value="AMINO ACID IMPORT ATP-BINDING PROTEIN"/>
    <property type="match status" value="1"/>
</dbReference>
<dbReference type="GO" id="GO:0005524">
    <property type="term" value="F:ATP binding"/>
    <property type="evidence" value="ECO:0007669"/>
    <property type="project" value="UniProtKB-KW"/>
</dbReference>
<dbReference type="InterPro" id="IPR003593">
    <property type="entry name" value="AAA+_ATPase"/>
</dbReference>
<evidence type="ECO:0000256" key="4">
    <source>
        <dbReference type="ARBA" id="ARBA00022741"/>
    </source>
</evidence>
<keyword evidence="2" id="KW-0813">Transport</keyword>
<evidence type="ECO:0000256" key="3">
    <source>
        <dbReference type="ARBA" id="ARBA00022475"/>
    </source>
</evidence>
<dbReference type="PROSITE" id="PS00211">
    <property type="entry name" value="ABC_TRANSPORTER_1"/>
    <property type="match status" value="1"/>
</dbReference>
<dbReference type="Proteomes" id="UP000589351">
    <property type="component" value="Unassembled WGS sequence"/>
</dbReference>
<keyword evidence="7" id="KW-0029">Amino-acid transport</keyword>
<dbReference type="Pfam" id="PF00005">
    <property type="entry name" value="ABC_tran"/>
    <property type="match status" value="1"/>
</dbReference>
<evidence type="ECO:0000313" key="10">
    <source>
        <dbReference type="EMBL" id="CAD2078607.1"/>
    </source>
</evidence>
<organism evidence="10 11">
    <name type="scientific">Jeotgalicoccus meleagridis</name>
    <dbReference type="NCBI Taxonomy" id="2759181"/>
    <lineage>
        <taxon>Bacteria</taxon>
        <taxon>Bacillati</taxon>
        <taxon>Bacillota</taxon>
        <taxon>Bacilli</taxon>
        <taxon>Bacillales</taxon>
        <taxon>Staphylococcaceae</taxon>
        <taxon>Jeotgalicoccus</taxon>
    </lineage>
</organism>
<dbReference type="SMART" id="SM00930">
    <property type="entry name" value="NIL"/>
    <property type="match status" value="1"/>
</dbReference>
<proteinExistence type="inferred from homology"/>
<dbReference type="FunFam" id="3.40.50.300:FF:000056">
    <property type="entry name" value="Cell division ATP-binding protein FtsE"/>
    <property type="match status" value="1"/>
</dbReference>
<evidence type="ECO:0000256" key="6">
    <source>
        <dbReference type="ARBA" id="ARBA00022967"/>
    </source>
</evidence>
<dbReference type="InterPro" id="IPR045865">
    <property type="entry name" value="ACT-like_dom_sf"/>
</dbReference>
<keyword evidence="4" id="KW-0547">Nucleotide-binding</keyword>
<dbReference type="SUPFAM" id="SSF52540">
    <property type="entry name" value="P-loop containing nucleoside triphosphate hydrolases"/>
    <property type="match status" value="1"/>
</dbReference>